<dbReference type="Proteomes" id="UP000027987">
    <property type="component" value="Chromosome"/>
</dbReference>
<evidence type="ECO:0000313" key="2">
    <source>
        <dbReference type="Proteomes" id="UP000027987"/>
    </source>
</evidence>
<protein>
    <recommendedName>
        <fullName evidence="3">DUF2827 domain-containing protein</fullName>
    </recommendedName>
</protein>
<organism evidence="1 2">
    <name type="scientific">Dyella japonica A8</name>
    <dbReference type="NCBI Taxonomy" id="1217721"/>
    <lineage>
        <taxon>Bacteria</taxon>
        <taxon>Pseudomonadati</taxon>
        <taxon>Pseudomonadota</taxon>
        <taxon>Gammaproteobacteria</taxon>
        <taxon>Lysobacterales</taxon>
        <taxon>Rhodanobacteraceae</taxon>
        <taxon>Dyella</taxon>
    </lineage>
</organism>
<dbReference type="EMBL" id="CP008884">
    <property type="protein sequence ID" value="AIF46108.1"/>
    <property type="molecule type" value="Genomic_DNA"/>
</dbReference>
<accession>A0A075K1J6</accession>
<name>A0A075K1J6_9GAMM</name>
<reference evidence="1 2" key="1">
    <citation type="submission" date="2014-07" db="EMBL/GenBank/DDBJ databases">
        <title>Complete Genome Sequence of Dyella japonica Strain A8 Isolated from Malaysian Tropical Soil.</title>
        <authorList>
            <person name="Hui R.K.H."/>
            <person name="Chen J.-W."/>
            <person name="Chan K.-G."/>
            <person name="Leung F.C.C."/>
        </authorList>
    </citation>
    <scope>NUCLEOTIDE SEQUENCE [LARGE SCALE GENOMIC DNA]</scope>
    <source>
        <strain evidence="1 2">A8</strain>
    </source>
</reference>
<evidence type="ECO:0000313" key="1">
    <source>
        <dbReference type="EMBL" id="AIF46108.1"/>
    </source>
</evidence>
<dbReference type="InterPro" id="IPR021234">
    <property type="entry name" value="DUF2827"/>
</dbReference>
<proteinExistence type="predicted"/>
<evidence type="ECO:0008006" key="3">
    <source>
        <dbReference type="Google" id="ProtNLM"/>
    </source>
</evidence>
<dbReference type="OrthoDB" id="1627328at2"/>
<dbReference type="RefSeq" id="WP_019465253.1">
    <property type="nucleotide sequence ID" value="NZ_ALOY01000152.1"/>
</dbReference>
<dbReference type="PATRIC" id="fig|1217721.7.peg.411"/>
<gene>
    <name evidence="1" type="ORF">HY57_01950</name>
</gene>
<sequence>MSNDSDLLRIGITIGLSSPTETLWNNGIKQNAIYLAETLRQCPNVGSVTLVNTTSVPLEESMPWNTSRWPVKGLGEIKDYLDVLIELGGQVGADATDYLKQRGTHLVSYCCGFEYVHAMESILFKRPMWGYNLFVNQRYDAIWMVPQVDYISRHYFQTLRRRQARTVPFVWSPVLLDQRCRELSKVAEYVPHRDAKRLSIMEPNHDIVKFCLYPILIAEEAYRRRPQDIASLYVTNTESMASDSAEFIALMNHLDLVRDHKATFLGRYDTPYFLSEFTDVVVSHQWENPLNYFYFDVCWMGYPLVHNANMCSDLGYYYPDNDVQIGADTLLHAIATHDQQWEEYRRRQRTLITRYLPQNRSVIAQYAQLLTELRITPPI</sequence>
<keyword evidence="2" id="KW-1185">Reference proteome</keyword>
<dbReference type="AlphaFoldDB" id="A0A075K1J6"/>
<dbReference type="KEGG" id="dja:HY57_01950"/>
<dbReference type="STRING" id="1217721.HY57_01950"/>
<dbReference type="HOGENOM" id="CLU_725040_0_0_6"/>
<dbReference type="Pfam" id="PF10933">
    <property type="entry name" value="DUF2827"/>
    <property type="match status" value="1"/>
</dbReference>